<dbReference type="Gramene" id="ERN12092">
    <property type="protein sequence ID" value="ERN12092"/>
    <property type="gene ID" value="AMTR_s00035p00236450"/>
</dbReference>
<dbReference type="Proteomes" id="UP000017836">
    <property type="component" value="Unassembled WGS sequence"/>
</dbReference>
<dbReference type="InterPro" id="IPR045043">
    <property type="entry name" value="Lea14-like"/>
</dbReference>
<evidence type="ECO:0000313" key="2">
    <source>
        <dbReference type="Proteomes" id="UP000017836"/>
    </source>
</evidence>
<dbReference type="AlphaFoldDB" id="W1PPX6"/>
<organism evidence="1 2">
    <name type="scientific">Amborella trichopoda</name>
    <dbReference type="NCBI Taxonomy" id="13333"/>
    <lineage>
        <taxon>Eukaryota</taxon>
        <taxon>Viridiplantae</taxon>
        <taxon>Streptophyta</taxon>
        <taxon>Embryophyta</taxon>
        <taxon>Tracheophyta</taxon>
        <taxon>Spermatophyta</taxon>
        <taxon>Magnoliopsida</taxon>
        <taxon>Amborellales</taxon>
        <taxon>Amborellaceae</taxon>
        <taxon>Amborella</taxon>
    </lineage>
</organism>
<accession>W1PPX6</accession>
<protein>
    <submittedName>
        <fullName evidence="1">Uncharacterized protein</fullName>
    </submittedName>
</protein>
<dbReference type="EMBL" id="KI392639">
    <property type="protein sequence ID" value="ERN12092.1"/>
    <property type="molecule type" value="Genomic_DNA"/>
</dbReference>
<dbReference type="HOGENOM" id="CLU_2691072_0_0_1"/>
<gene>
    <name evidence="1" type="ORF">AMTR_s00035p00236450</name>
</gene>
<dbReference type="PANTHER" id="PTHR31459">
    <property type="match status" value="1"/>
</dbReference>
<dbReference type="Gene3D" id="2.60.40.1820">
    <property type="match status" value="1"/>
</dbReference>
<keyword evidence="2" id="KW-1185">Reference proteome</keyword>
<proteinExistence type="predicted"/>
<reference evidence="2" key="1">
    <citation type="journal article" date="2013" name="Science">
        <title>The Amborella genome and the evolution of flowering plants.</title>
        <authorList>
            <consortium name="Amborella Genome Project"/>
        </authorList>
    </citation>
    <scope>NUCLEOTIDE SEQUENCE [LARGE SCALE GENOMIC DNA]</scope>
</reference>
<evidence type="ECO:0000313" key="1">
    <source>
        <dbReference type="EMBL" id="ERN12092.1"/>
    </source>
</evidence>
<name>W1PPX6_AMBTC</name>
<dbReference type="PANTHER" id="PTHR31459:SF2">
    <property type="entry name" value="OS03G0843300 PROTEIN"/>
    <property type="match status" value="1"/>
</dbReference>
<sequence>MVSSDKQVDKIETEEEIGGFLEKVKDFIHDIGEKIEESVGFGKSTVDVSAIHIPSINMDRADLIVYLLVTNPTY</sequence>